<dbReference type="AlphaFoldDB" id="A0A1C7Z0N9"/>
<dbReference type="PANTHER" id="PTHR43674">
    <property type="entry name" value="NITRILASE C965.09-RELATED"/>
    <property type="match status" value="1"/>
</dbReference>
<evidence type="ECO:0000259" key="2">
    <source>
        <dbReference type="PROSITE" id="PS50263"/>
    </source>
</evidence>
<dbReference type="Proteomes" id="UP000093104">
    <property type="component" value="Unassembled WGS sequence"/>
</dbReference>
<dbReference type="InterPro" id="IPR003010">
    <property type="entry name" value="C-N_Hydrolase"/>
</dbReference>
<gene>
    <name evidence="3" type="ORF">AFK24_29260</name>
</gene>
<sequence length="253" mass="26759">MSAPVFAAAQCAIRAGDISANLTLHIDFMQHAREQGVGLLLFPELSLTGYEPTLAEALAQDIDSPLLSPLRHLAREASMTTVVGLPLRLPSHDKPLIAAFILHQDGSIGVYTKQHLHPGEEQYFSAGNGGDLMLIANLLIALSVCADFSHPEHSSHAAKQGAQLYAASVLIGETGYSHDSSLLQNCSKRHGMAVLMANHGGPTGGWAAAGQSAFWDEQGRCVASTDGVGNRLLIVSKQLSGWQGFETPVSVTS</sequence>
<dbReference type="EMBL" id="LGSI01000074">
    <property type="protein sequence ID" value="OCR21705.1"/>
    <property type="molecule type" value="Genomic_DNA"/>
</dbReference>
<evidence type="ECO:0000313" key="4">
    <source>
        <dbReference type="Proteomes" id="UP000093104"/>
    </source>
</evidence>
<accession>A0A1C7Z0N9</accession>
<dbReference type="OrthoDB" id="9760188at2"/>
<dbReference type="RefSeq" id="WP_065836631.1">
    <property type="nucleotide sequence ID" value="NZ_LGSI01000074.1"/>
</dbReference>
<proteinExistence type="predicted"/>
<organism evidence="3 4">
    <name type="scientific">Pseudomonas syringae</name>
    <dbReference type="NCBI Taxonomy" id="317"/>
    <lineage>
        <taxon>Bacteria</taxon>
        <taxon>Pseudomonadati</taxon>
        <taxon>Pseudomonadota</taxon>
        <taxon>Gammaproteobacteria</taxon>
        <taxon>Pseudomonadales</taxon>
        <taxon>Pseudomonadaceae</taxon>
        <taxon>Pseudomonas</taxon>
    </lineage>
</organism>
<dbReference type="InterPro" id="IPR036526">
    <property type="entry name" value="C-N_Hydrolase_sf"/>
</dbReference>
<dbReference type="PATRIC" id="fig|317.243.peg.1752"/>
<name>A0A1C7Z0N9_PSESX</name>
<dbReference type="Pfam" id="PF00795">
    <property type="entry name" value="CN_hydrolase"/>
    <property type="match status" value="1"/>
</dbReference>
<dbReference type="PANTHER" id="PTHR43674:SF2">
    <property type="entry name" value="BETA-UREIDOPROPIONASE"/>
    <property type="match status" value="1"/>
</dbReference>
<keyword evidence="1 3" id="KW-0378">Hydrolase</keyword>
<protein>
    <submittedName>
        <fullName evidence="3">Carbon-nitrogen hydrolase</fullName>
    </submittedName>
</protein>
<dbReference type="SUPFAM" id="SSF56317">
    <property type="entry name" value="Carbon-nitrogen hydrolase"/>
    <property type="match status" value="1"/>
</dbReference>
<feature type="domain" description="CN hydrolase" evidence="2">
    <location>
        <begin position="4"/>
        <end position="241"/>
    </location>
</feature>
<evidence type="ECO:0000313" key="3">
    <source>
        <dbReference type="EMBL" id="OCR21705.1"/>
    </source>
</evidence>
<dbReference type="GO" id="GO:0033388">
    <property type="term" value="P:putrescine biosynthetic process from arginine"/>
    <property type="evidence" value="ECO:0007669"/>
    <property type="project" value="TreeGrafter"/>
</dbReference>
<evidence type="ECO:0000256" key="1">
    <source>
        <dbReference type="ARBA" id="ARBA00022801"/>
    </source>
</evidence>
<comment type="caution">
    <text evidence="3">The sequence shown here is derived from an EMBL/GenBank/DDBJ whole genome shotgun (WGS) entry which is preliminary data.</text>
</comment>
<dbReference type="InterPro" id="IPR050345">
    <property type="entry name" value="Aliph_Amidase/BUP"/>
</dbReference>
<dbReference type="PROSITE" id="PS50263">
    <property type="entry name" value="CN_HYDROLASE"/>
    <property type="match status" value="1"/>
</dbReference>
<dbReference type="CDD" id="cd07197">
    <property type="entry name" value="nitrilase"/>
    <property type="match status" value="1"/>
</dbReference>
<dbReference type="GO" id="GO:0050126">
    <property type="term" value="F:N-carbamoylputrescine amidase activity"/>
    <property type="evidence" value="ECO:0007669"/>
    <property type="project" value="TreeGrafter"/>
</dbReference>
<dbReference type="Gene3D" id="3.60.110.10">
    <property type="entry name" value="Carbon-nitrogen hydrolase"/>
    <property type="match status" value="1"/>
</dbReference>
<reference evidence="3 4" key="1">
    <citation type="submission" date="2015-07" db="EMBL/GenBank/DDBJ databases">
        <title>Draft genome sequence of a diazotrophic, plant growth-promoting rhizobacterium of the Pseudomonas syringae complex.</title>
        <authorList>
            <person name="Patten C.L."/>
            <person name="Jeong H."/>
        </authorList>
    </citation>
    <scope>NUCLEOTIDE SEQUENCE [LARGE SCALE GENOMIC DNA]</scope>
    <source>
        <strain evidence="3 4">GR12-2</strain>
    </source>
</reference>